<keyword evidence="6" id="KW-1185">Reference proteome</keyword>
<dbReference type="Pfam" id="PF12833">
    <property type="entry name" value="HTH_18"/>
    <property type="match status" value="1"/>
</dbReference>
<evidence type="ECO:0000313" key="6">
    <source>
        <dbReference type="Proteomes" id="UP001366060"/>
    </source>
</evidence>
<dbReference type="Proteomes" id="UP001366060">
    <property type="component" value="Unassembled WGS sequence"/>
</dbReference>
<protein>
    <submittedName>
        <fullName evidence="5">Helix-turn-helix domain-containing protein</fullName>
    </submittedName>
</protein>
<dbReference type="PANTHER" id="PTHR46796">
    <property type="entry name" value="HTH-TYPE TRANSCRIPTIONAL ACTIVATOR RHAS-RELATED"/>
    <property type="match status" value="1"/>
</dbReference>
<name>A0ABU9H9T1_9GAMM</name>
<keyword evidence="1" id="KW-0805">Transcription regulation</keyword>
<keyword evidence="2" id="KW-0238">DNA-binding</keyword>
<dbReference type="SUPFAM" id="SSF46689">
    <property type="entry name" value="Homeodomain-like"/>
    <property type="match status" value="2"/>
</dbReference>
<dbReference type="Gene3D" id="1.10.10.60">
    <property type="entry name" value="Homeodomain-like"/>
    <property type="match status" value="1"/>
</dbReference>
<dbReference type="EMBL" id="JBAKBA010000009">
    <property type="protein sequence ID" value="MEL0658622.1"/>
    <property type="molecule type" value="Genomic_DNA"/>
</dbReference>
<dbReference type="InterPro" id="IPR018060">
    <property type="entry name" value="HTH_AraC"/>
</dbReference>
<evidence type="ECO:0000256" key="2">
    <source>
        <dbReference type="ARBA" id="ARBA00023125"/>
    </source>
</evidence>
<dbReference type="InterPro" id="IPR050204">
    <property type="entry name" value="AraC_XylS_family_regulators"/>
</dbReference>
<proteinExistence type="predicted"/>
<dbReference type="PROSITE" id="PS01124">
    <property type="entry name" value="HTH_ARAC_FAMILY_2"/>
    <property type="match status" value="1"/>
</dbReference>
<reference evidence="5 6" key="1">
    <citation type="submission" date="2024-02" db="EMBL/GenBank/DDBJ databases">
        <title>Bacteria isolated from the canopy kelp, Nereocystis luetkeana.</title>
        <authorList>
            <person name="Pfister C.A."/>
            <person name="Younker I.T."/>
            <person name="Light S.H."/>
        </authorList>
    </citation>
    <scope>NUCLEOTIDE SEQUENCE [LARGE SCALE GENOMIC DNA]</scope>
    <source>
        <strain evidence="5 6">TI.2.07</strain>
    </source>
</reference>
<comment type="caution">
    <text evidence="5">The sequence shown here is derived from an EMBL/GenBank/DDBJ whole genome shotgun (WGS) entry which is preliminary data.</text>
</comment>
<dbReference type="RefSeq" id="WP_341627266.1">
    <property type="nucleotide sequence ID" value="NZ_JBAKBA010000009.1"/>
</dbReference>
<keyword evidence="3" id="KW-0804">Transcription</keyword>
<feature type="domain" description="HTH araC/xylS-type" evidence="4">
    <location>
        <begin position="231"/>
        <end position="331"/>
    </location>
</feature>
<evidence type="ECO:0000256" key="1">
    <source>
        <dbReference type="ARBA" id="ARBA00023015"/>
    </source>
</evidence>
<evidence type="ECO:0000256" key="3">
    <source>
        <dbReference type="ARBA" id="ARBA00023163"/>
    </source>
</evidence>
<dbReference type="SMART" id="SM00342">
    <property type="entry name" value="HTH_ARAC"/>
    <property type="match status" value="1"/>
</dbReference>
<accession>A0ABU9H9T1</accession>
<organism evidence="5 6">
    <name type="scientific">Psychromonas arctica</name>
    <dbReference type="NCBI Taxonomy" id="168275"/>
    <lineage>
        <taxon>Bacteria</taxon>
        <taxon>Pseudomonadati</taxon>
        <taxon>Pseudomonadota</taxon>
        <taxon>Gammaproteobacteria</taxon>
        <taxon>Alteromonadales</taxon>
        <taxon>Psychromonadaceae</taxon>
        <taxon>Psychromonas</taxon>
    </lineage>
</organism>
<evidence type="ECO:0000259" key="4">
    <source>
        <dbReference type="PROSITE" id="PS01124"/>
    </source>
</evidence>
<evidence type="ECO:0000313" key="5">
    <source>
        <dbReference type="EMBL" id="MEL0658622.1"/>
    </source>
</evidence>
<sequence>MGFIKQHQGSTASALERCKSFTFDVNQQAESLIQWEQRYNQHSSGTFSGYLDELKLGGIHFFEEFTNRTLQQQCCVKHDNLWLGFSLQPQRPKINNSEIIGGQLMTRPSGIEFELITPPDFHIYGLVINKNSLSEEMIGGDNDLWQNQSHTMQASRPNHYVSYELAKLISLLLNNNNSPMGSDSIFGDENPARLSRLTPLITSKVADLLTQTEYGFNEVKVTQQTTQRVISDITHYIKETNSYPLTITELCQITNVSRRALQYCFEQGFGMSPIQYIRDCRLNEIRRLLLNADNELGIADLALDFGFFHIGTFNAQYKYLFGETPSQTIKRSVTYQNPIISQNTSNK</sequence>
<dbReference type="PROSITE" id="PS00041">
    <property type="entry name" value="HTH_ARAC_FAMILY_1"/>
    <property type="match status" value="1"/>
</dbReference>
<dbReference type="InterPro" id="IPR018062">
    <property type="entry name" value="HTH_AraC-typ_CS"/>
</dbReference>
<gene>
    <name evidence="5" type="ORF">V6255_05645</name>
</gene>
<dbReference type="InterPro" id="IPR009057">
    <property type="entry name" value="Homeodomain-like_sf"/>
</dbReference>
<dbReference type="PANTHER" id="PTHR46796:SF12">
    <property type="entry name" value="HTH-TYPE DNA-BINDING TRANSCRIPTIONAL ACTIVATOR EUTR"/>
    <property type="match status" value="1"/>
</dbReference>